<keyword evidence="8" id="KW-0539">Nucleus</keyword>
<dbReference type="GO" id="GO:0005829">
    <property type="term" value="C:cytosol"/>
    <property type="evidence" value="ECO:0007669"/>
    <property type="project" value="TreeGrafter"/>
</dbReference>
<evidence type="ECO:0000313" key="10">
    <source>
        <dbReference type="Proteomes" id="UP000078343"/>
    </source>
</evidence>
<keyword evidence="7" id="KW-0819">tRNA processing</keyword>
<dbReference type="PANTHER" id="PTHR15641">
    <property type="entry name" value="ELONGATOR COMPLEX PROTEIN 5"/>
    <property type="match status" value="1"/>
</dbReference>
<evidence type="ECO:0000256" key="4">
    <source>
        <dbReference type="ARBA" id="ARBA00009567"/>
    </source>
</evidence>
<evidence type="ECO:0000256" key="1">
    <source>
        <dbReference type="ARBA" id="ARBA00004123"/>
    </source>
</evidence>
<dbReference type="AlphaFoldDB" id="A0A178ZPT9"/>
<dbReference type="Pfam" id="PF10483">
    <property type="entry name" value="Elong_Iki1"/>
    <property type="match status" value="1"/>
</dbReference>
<comment type="similarity">
    <text evidence="4">Belongs to the ELP5 family.</text>
</comment>
<sequence length="406" mass="44129">MSQGKPLLSPHHHHRRTHNLLLISKLLSQHHAQTSPFTLVLDSLEQPARPLTSEYLRRAARLSPGGRVGNTGGGGSAVVVVFLGFETFARPAGADYFVPCYQYCEDGGQGQGPGQGRGAREAVGDKIAREVGDVLQRSGGKRFLIMIDSLTTLAALSLQQTSNLNLTAFLSSLLQPPALQTKGAEQGEGPQISLVAVYHTDVPLPSLSPLALPFAALSNAYSPSPLSLLSYLATTVITVHSLPILLAEKSARSRSLAAPSFGLPEEMEGVIVGLKSKSLTKLNQEERGIVLELEHRRRSGRGVREWFFLPTSRTATKKSDGQPFREIVTLLDDHPLFRKPDEEEAVEELSGMTFELGLTERQRLEREGVVLPYFDAQKVGGGAGEGGRILYDMGVEDDFDEEEDEI</sequence>
<gene>
    <name evidence="9" type="ORF">AYL99_03589</name>
</gene>
<dbReference type="GO" id="GO:0033588">
    <property type="term" value="C:elongator holoenzyme complex"/>
    <property type="evidence" value="ECO:0007669"/>
    <property type="project" value="InterPro"/>
</dbReference>
<dbReference type="Proteomes" id="UP000078343">
    <property type="component" value="Unassembled WGS sequence"/>
</dbReference>
<comment type="subcellular location">
    <subcellularLocation>
        <location evidence="2">Cytoplasm</location>
    </subcellularLocation>
    <subcellularLocation>
        <location evidence="1">Nucleus</location>
    </subcellularLocation>
</comment>
<dbReference type="GO" id="GO:0005634">
    <property type="term" value="C:nucleus"/>
    <property type="evidence" value="ECO:0007669"/>
    <property type="project" value="UniProtKB-SubCell"/>
</dbReference>
<name>A0A178ZPT9_9EURO</name>
<dbReference type="GO" id="GO:0000049">
    <property type="term" value="F:tRNA binding"/>
    <property type="evidence" value="ECO:0007669"/>
    <property type="project" value="TreeGrafter"/>
</dbReference>
<dbReference type="RefSeq" id="XP_018694753.1">
    <property type="nucleotide sequence ID" value="XM_018835103.1"/>
</dbReference>
<evidence type="ECO:0000256" key="3">
    <source>
        <dbReference type="ARBA" id="ARBA00005043"/>
    </source>
</evidence>
<dbReference type="PANTHER" id="PTHR15641:SF1">
    <property type="entry name" value="ELONGATOR COMPLEX PROTEIN 5"/>
    <property type="match status" value="1"/>
</dbReference>
<keyword evidence="6" id="KW-0963">Cytoplasm</keyword>
<evidence type="ECO:0000256" key="7">
    <source>
        <dbReference type="ARBA" id="ARBA00022694"/>
    </source>
</evidence>
<keyword evidence="10" id="KW-1185">Reference proteome</keyword>
<reference evidence="9 10" key="1">
    <citation type="submission" date="2016-04" db="EMBL/GenBank/DDBJ databases">
        <title>Draft genome of Fonsecaea erecta CBS 125763.</title>
        <authorList>
            <person name="Weiss V.A."/>
            <person name="Vicente V.A."/>
            <person name="Raittz R.T."/>
            <person name="Moreno L.F."/>
            <person name="De Souza E.M."/>
            <person name="Pedrosa F.O."/>
            <person name="Steffens M.B."/>
            <person name="Faoro H."/>
            <person name="Tadra-Sfeir M.Z."/>
            <person name="Najafzadeh M.J."/>
            <person name="Felipe M.S."/>
            <person name="Teixeira M."/>
            <person name="Sun J."/>
            <person name="Xi L."/>
            <person name="Gomes R."/>
            <person name="De Azevedo C.M."/>
            <person name="Salgado C.G."/>
            <person name="Da Silva M.B."/>
            <person name="Nascimento M.F."/>
            <person name="Queiroz-Telles F."/>
            <person name="Attili D.S."/>
            <person name="Gorbushina A."/>
        </authorList>
    </citation>
    <scope>NUCLEOTIDE SEQUENCE [LARGE SCALE GENOMIC DNA]</scope>
    <source>
        <strain evidence="9 10">CBS 125763</strain>
    </source>
</reference>
<dbReference type="InterPro" id="IPR027417">
    <property type="entry name" value="P-loop_NTPase"/>
</dbReference>
<accession>A0A178ZPT9</accession>
<evidence type="ECO:0000256" key="5">
    <source>
        <dbReference type="ARBA" id="ARBA00020264"/>
    </source>
</evidence>
<dbReference type="OrthoDB" id="166907at2759"/>
<dbReference type="InterPro" id="IPR019519">
    <property type="entry name" value="Elp5"/>
</dbReference>
<comment type="caution">
    <text evidence="9">The sequence shown here is derived from an EMBL/GenBank/DDBJ whole genome shotgun (WGS) entry which is preliminary data.</text>
</comment>
<dbReference type="UniPathway" id="UPA00988"/>
<evidence type="ECO:0000313" key="9">
    <source>
        <dbReference type="EMBL" id="OAP61386.1"/>
    </source>
</evidence>
<dbReference type="Gene3D" id="3.40.50.300">
    <property type="entry name" value="P-loop containing nucleotide triphosphate hydrolases"/>
    <property type="match status" value="1"/>
</dbReference>
<dbReference type="EMBL" id="LVYI01000003">
    <property type="protein sequence ID" value="OAP61386.1"/>
    <property type="molecule type" value="Genomic_DNA"/>
</dbReference>
<dbReference type="GeneID" id="30007758"/>
<dbReference type="CDD" id="cd19496">
    <property type="entry name" value="Elp5"/>
    <property type="match status" value="1"/>
</dbReference>
<dbReference type="STRING" id="1367422.A0A178ZPT9"/>
<dbReference type="GO" id="GO:0002098">
    <property type="term" value="P:tRNA wobble uridine modification"/>
    <property type="evidence" value="ECO:0007669"/>
    <property type="project" value="InterPro"/>
</dbReference>
<protein>
    <recommendedName>
        <fullName evidence="5">Elongator complex protein 5</fullName>
    </recommendedName>
</protein>
<organism evidence="9 10">
    <name type="scientific">Fonsecaea erecta</name>
    <dbReference type="NCBI Taxonomy" id="1367422"/>
    <lineage>
        <taxon>Eukaryota</taxon>
        <taxon>Fungi</taxon>
        <taxon>Dikarya</taxon>
        <taxon>Ascomycota</taxon>
        <taxon>Pezizomycotina</taxon>
        <taxon>Eurotiomycetes</taxon>
        <taxon>Chaetothyriomycetidae</taxon>
        <taxon>Chaetothyriales</taxon>
        <taxon>Herpotrichiellaceae</taxon>
        <taxon>Fonsecaea</taxon>
    </lineage>
</organism>
<evidence type="ECO:0000256" key="2">
    <source>
        <dbReference type="ARBA" id="ARBA00004496"/>
    </source>
</evidence>
<evidence type="ECO:0000256" key="8">
    <source>
        <dbReference type="ARBA" id="ARBA00023242"/>
    </source>
</evidence>
<evidence type="ECO:0000256" key="6">
    <source>
        <dbReference type="ARBA" id="ARBA00022490"/>
    </source>
</evidence>
<comment type="pathway">
    <text evidence="3">tRNA modification; 5-methoxycarbonylmethyl-2-thiouridine-tRNA biosynthesis.</text>
</comment>
<proteinExistence type="inferred from homology"/>